<keyword evidence="2" id="KW-0812">Transmembrane</keyword>
<sequence length="560" mass="58497">MPHWGLIIGLLVQLYAVSCQGASSTDTTLSACDYAAENLYVVNSSAAPGALFPTGYVECVNATGSDQDLCAVCSCREKKVTSVAGVTVAWVVCVGSGEATTCASSAGSEQEFCGSSYSQDSSSSSSAGRSVNVGDSSSSSNSDVGDAGVRPSSRSFSSSSSADASVDVGSSSSFDTASSSVEASFSSDEEGITLTPTESLTLSPEESHSEATNEDNVITNIAGTTDPSQTSAATASQEENIIRPSNSHGSTQLETNTGTSASSGWSGKRLAVIVSVMCGVAAIAAIAVFVAVRNDRARKRKKLGTPSGEFTDDGSSVATPVTSRLDGRYRRHGHSRHYGGSSARFDSSDNTPLASIVVLDEDDDFDAPASRTQYRSREARGRKMSGAYVRSESAKAGDSSVRFDNSQSSAAVAAPAVFNASHGPSVSELRSPSHNPIFDTSNTQVSFSSSMSSQYDSPPSPRVYESEDIESDSYRLVSATYSDSSVRDSDASTIPRERYTTNDIAEEEDAALNTVVSFASSFSSLNSTEYELRSTEASEFMHDSELPSRSALSLDVGSMY</sequence>
<dbReference type="GeneID" id="20638078"/>
<evidence type="ECO:0000256" key="2">
    <source>
        <dbReference type="SAM" id="Phobius"/>
    </source>
</evidence>
<feature type="transmembrane region" description="Helical" evidence="2">
    <location>
        <begin position="270"/>
        <end position="292"/>
    </location>
</feature>
<feature type="compositionally biased region" description="Low complexity" evidence="1">
    <location>
        <begin position="446"/>
        <end position="457"/>
    </location>
</feature>
<organism evidence="4 5">
    <name type="scientific">Phytophthora sojae (strain P6497)</name>
    <name type="common">Soybean stem and root rot agent</name>
    <name type="synonym">Phytophthora megasperma f. sp. glycines</name>
    <dbReference type="NCBI Taxonomy" id="1094619"/>
    <lineage>
        <taxon>Eukaryota</taxon>
        <taxon>Sar</taxon>
        <taxon>Stramenopiles</taxon>
        <taxon>Oomycota</taxon>
        <taxon>Peronosporomycetes</taxon>
        <taxon>Peronosporales</taxon>
        <taxon>Peronosporaceae</taxon>
        <taxon>Phytophthora</taxon>
    </lineage>
</organism>
<dbReference type="KEGG" id="psoj:PHYSODRAFT_250713"/>
<dbReference type="Proteomes" id="UP000002640">
    <property type="component" value="Unassembled WGS sequence"/>
</dbReference>
<proteinExistence type="predicted"/>
<gene>
    <name evidence="4" type="ORF">PHYSODRAFT_250713</name>
</gene>
<feature type="region of interest" description="Disordered" evidence="1">
    <location>
        <begin position="423"/>
        <end position="469"/>
    </location>
</feature>
<evidence type="ECO:0000313" key="4">
    <source>
        <dbReference type="EMBL" id="EGZ11611.1"/>
    </source>
</evidence>
<keyword evidence="2" id="KW-0472">Membrane</keyword>
<dbReference type="AlphaFoldDB" id="G4ZW84"/>
<reference evidence="4 5" key="1">
    <citation type="journal article" date="2006" name="Science">
        <title>Phytophthora genome sequences uncover evolutionary origins and mechanisms of pathogenesis.</title>
        <authorList>
            <person name="Tyler B.M."/>
            <person name="Tripathy S."/>
            <person name="Zhang X."/>
            <person name="Dehal P."/>
            <person name="Jiang R.H."/>
            <person name="Aerts A."/>
            <person name="Arredondo F.D."/>
            <person name="Baxter L."/>
            <person name="Bensasson D."/>
            <person name="Beynon J.L."/>
            <person name="Chapman J."/>
            <person name="Damasceno C.M."/>
            <person name="Dorrance A.E."/>
            <person name="Dou D."/>
            <person name="Dickerman A.W."/>
            <person name="Dubchak I.L."/>
            <person name="Garbelotto M."/>
            <person name="Gijzen M."/>
            <person name="Gordon S.G."/>
            <person name="Govers F."/>
            <person name="Grunwald N.J."/>
            <person name="Huang W."/>
            <person name="Ivors K.L."/>
            <person name="Jones R.W."/>
            <person name="Kamoun S."/>
            <person name="Krampis K."/>
            <person name="Lamour K.H."/>
            <person name="Lee M.K."/>
            <person name="McDonald W.H."/>
            <person name="Medina M."/>
            <person name="Meijer H.J."/>
            <person name="Nordberg E.K."/>
            <person name="Maclean D.J."/>
            <person name="Ospina-Giraldo M.D."/>
            <person name="Morris P.F."/>
            <person name="Phuntumart V."/>
            <person name="Putnam N.H."/>
            <person name="Rash S."/>
            <person name="Rose J.K."/>
            <person name="Sakihama Y."/>
            <person name="Salamov A.A."/>
            <person name="Savidor A."/>
            <person name="Scheuring C.F."/>
            <person name="Smith B.M."/>
            <person name="Sobral B.W."/>
            <person name="Terry A."/>
            <person name="Torto-Alalibo T.A."/>
            <person name="Win J."/>
            <person name="Xu Z."/>
            <person name="Zhang H."/>
            <person name="Grigoriev I.V."/>
            <person name="Rokhsar D.S."/>
            <person name="Boore J.L."/>
        </authorList>
    </citation>
    <scope>NUCLEOTIDE SEQUENCE [LARGE SCALE GENOMIC DNA]</scope>
    <source>
        <strain evidence="4 5">P6497</strain>
    </source>
</reference>
<evidence type="ECO:0000256" key="1">
    <source>
        <dbReference type="SAM" id="MobiDB-lite"/>
    </source>
</evidence>
<keyword evidence="3" id="KW-0732">Signal</keyword>
<evidence type="ECO:0000256" key="3">
    <source>
        <dbReference type="SAM" id="SignalP"/>
    </source>
</evidence>
<evidence type="ECO:0000313" key="5">
    <source>
        <dbReference type="Proteomes" id="UP000002640"/>
    </source>
</evidence>
<feature type="compositionally biased region" description="Polar residues" evidence="1">
    <location>
        <begin position="423"/>
        <end position="445"/>
    </location>
</feature>
<feature type="signal peptide" evidence="3">
    <location>
        <begin position="1"/>
        <end position="21"/>
    </location>
</feature>
<feature type="chain" id="PRO_5003472661" evidence="3">
    <location>
        <begin position="22"/>
        <end position="560"/>
    </location>
</feature>
<feature type="region of interest" description="Disordered" evidence="1">
    <location>
        <begin position="367"/>
        <end position="402"/>
    </location>
</feature>
<protein>
    <submittedName>
        <fullName evidence="4">Uncharacterized protein</fullName>
    </submittedName>
</protein>
<keyword evidence="5" id="KW-1185">Reference proteome</keyword>
<dbReference type="EMBL" id="JH159157">
    <property type="protein sequence ID" value="EGZ11611.1"/>
    <property type="molecule type" value="Genomic_DNA"/>
</dbReference>
<accession>G4ZW84</accession>
<dbReference type="OMA" id="TVAWVVC"/>
<feature type="compositionally biased region" description="Polar residues" evidence="1">
    <location>
        <begin position="214"/>
        <end position="264"/>
    </location>
</feature>
<feature type="region of interest" description="Disordered" evidence="1">
    <location>
        <begin position="302"/>
        <end position="321"/>
    </location>
</feature>
<name>G4ZW84_PHYSP</name>
<dbReference type="RefSeq" id="XP_009531944.1">
    <property type="nucleotide sequence ID" value="XM_009533649.1"/>
</dbReference>
<dbReference type="InParanoid" id="G4ZW84"/>
<keyword evidence="2" id="KW-1133">Transmembrane helix</keyword>
<feature type="region of interest" description="Disordered" evidence="1">
    <location>
        <begin position="198"/>
        <end position="264"/>
    </location>
</feature>
<feature type="region of interest" description="Disordered" evidence="1">
    <location>
        <begin position="119"/>
        <end position="173"/>
    </location>
</feature>